<gene>
    <name evidence="6" type="ORF">H2204_005317</name>
</gene>
<dbReference type="PANTHER" id="PTHR24096">
    <property type="entry name" value="LONG-CHAIN-FATTY-ACID--COA LIGASE"/>
    <property type="match status" value="1"/>
</dbReference>
<evidence type="ECO:0000313" key="7">
    <source>
        <dbReference type="Proteomes" id="UP001172681"/>
    </source>
</evidence>
<comment type="caution">
    <text evidence="6">The sequence shown here is derived from an EMBL/GenBank/DDBJ whole genome shotgun (WGS) entry which is preliminary data.</text>
</comment>
<comment type="similarity">
    <text evidence="1">Belongs to the ATP-dependent AMP-binding enzyme family.</text>
</comment>
<dbReference type="Pfam" id="PF13193">
    <property type="entry name" value="AMP-binding_C"/>
    <property type="match status" value="1"/>
</dbReference>
<protein>
    <recommendedName>
        <fullName evidence="8">4-coumarate--CoA ligase</fullName>
    </recommendedName>
</protein>
<organism evidence="6 7">
    <name type="scientific">Knufia peltigerae</name>
    <dbReference type="NCBI Taxonomy" id="1002370"/>
    <lineage>
        <taxon>Eukaryota</taxon>
        <taxon>Fungi</taxon>
        <taxon>Dikarya</taxon>
        <taxon>Ascomycota</taxon>
        <taxon>Pezizomycotina</taxon>
        <taxon>Eurotiomycetes</taxon>
        <taxon>Chaetothyriomycetidae</taxon>
        <taxon>Chaetothyriales</taxon>
        <taxon>Trichomeriaceae</taxon>
        <taxon>Knufia</taxon>
    </lineage>
</organism>
<feature type="region of interest" description="Disordered" evidence="3">
    <location>
        <begin position="517"/>
        <end position="536"/>
    </location>
</feature>
<reference evidence="6" key="1">
    <citation type="submission" date="2022-10" db="EMBL/GenBank/DDBJ databases">
        <title>Culturing micro-colonial fungi from biological soil crusts in the Mojave desert and describing Neophaeococcomyces mojavensis, and introducing the new genera and species Taxawa tesnikishii.</title>
        <authorList>
            <person name="Kurbessoian T."/>
            <person name="Stajich J.E."/>
        </authorList>
    </citation>
    <scope>NUCLEOTIDE SEQUENCE</scope>
    <source>
        <strain evidence="6">TK_35</strain>
    </source>
</reference>
<dbReference type="AlphaFoldDB" id="A0AA38Y5R6"/>
<evidence type="ECO:0000259" key="4">
    <source>
        <dbReference type="Pfam" id="PF00501"/>
    </source>
</evidence>
<feature type="domain" description="AMP-dependent synthetase/ligase" evidence="4">
    <location>
        <begin position="8"/>
        <end position="358"/>
    </location>
</feature>
<keyword evidence="2" id="KW-0436">Ligase</keyword>
<evidence type="ECO:0000256" key="3">
    <source>
        <dbReference type="SAM" id="MobiDB-lite"/>
    </source>
</evidence>
<accession>A0AA38Y5R6</accession>
<evidence type="ECO:0008006" key="8">
    <source>
        <dbReference type="Google" id="ProtNLM"/>
    </source>
</evidence>
<name>A0AA38Y5R6_9EURO</name>
<feature type="domain" description="AMP-binding enzyme C-terminal" evidence="5">
    <location>
        <begin position="412"/>
        <end position="505"/>
    </location>
</feature>
<keyword evidence="7" id="KW-1185">Reference proteome</keyword>
<dbReference type="InterPro" id="IPR000873">
    <property type="entry name" value="AMP-dep_synth/lig_dom"/>
</dbReference>
<dbReference type="CDD" id="cd05911">
    <property type="entry name" value="Firefly_Luc_like"/>
    <property type="match status" value="1"/>
</dbReference>
<dbReference type="InterPro" id="IPR025110">
    <property type="entry name" value="AMP-bd_C"/>
</dbReference>
<sequence>MQSAESPERYYTYEDVKRLATSFGEGLRRKWAWQLGDIMAIYAPNDIDFAPVVYGAFYAGGTISTANPAYNSDELTFQLQNSGAKALVTTIAFLPTAIVAAEASNIAKDHIIILGPERSNGFQHWRDVGIQSEHGRHGRQALQPQRDLAFLVYSSGTTGLPKGVMLSHYNVVSDLSLIQGAVGSSYKSGKDKMIGVLPFFHIYGLIGLVNQCLQRGIEMVVVRSYEFRSFLQLIQQHEVTFVYVAPPIIVRLAHDKLVDNYDLSTLRMITSGAAPLTMELIQKVYKRLGVGINQAYGLSETSPMTHTQPWDEWYDSIGSVGKLFPNMTARFMSADGEVQPGKVGELWLAGPNVFQGYWKNQKETQASIAEHAGKRYLKTGDVGFMDDNQNFFLTDRVKDLIKYKGFQVAPTELEGKLSDHPLVQDVAIIGVFDSNQHTEVPRAYIVHATRGGAGCHPVTGLPGDEQSKIEATEIMNWFSKKVANHKRLRGGIRFLDSIPKSAAGKILKNDVKRIARQEEESQTAADRSGIAPRARL</sequence>
<dbReference type="InterPro" id="IPR020845">
    <property type="entry name" value="AMP-binding_CS"/>
</dbReference>
<evidence type="ECO:0000259" key="5">
    <source>
        <dbReference type="Pfam" id="PF13193"/>
    </source>
</evidence>
<proteinExistence type="inferred from homology"/>
<evidence type="ECO:0000256" key="1">
    <source>
        <dbReference type="ARBA" id="ARBA00006432"/>
    </source>
</evidence>
<dbReference type="Gene3D" id="3.30.300.30">
    <property type="match status" value="1"/>
</dbReference>
<evidence type="ECO:0000256" key="2">
    <source>
        <dbReference type="ARBA" id="ARBA00022598"/>
    </source>
</evidence>
<evidence type="ECO:0000313" key="6">
    <source>
        <dbReference type="EMBL" id="KAJ9636484.1"/>
    </source>
</evidence>
<dbReference type="Gene3D" id="2.30.38.10">
    <property type="entry name" value="Luciferase, Domain 3"/>
    <property type="match status" value="1"/>
</dbReference>
<dbReference type="InterPro" id="IPR045851">
    <property type="entry name" value="AMP-bd_C_sf"/>
</dbReference>
<dbReference type="Gene3D" id="3.40.50.980">
    <property type="match status" value="2"/>
</dbReference>
<dbReference type="EMBL" id="JAPDRN010000029">
    <property type="protein sequence ID" value="KAJ9636484.1"/>
    <property type="molecule type" value="Genomic_DNA"/>
</dbReference>
<dbReference type="PROSITE" id="PS00455">
    <property type="entry name" value="AMP_BINDING"/>
    <property type="match status" value="1"/>
</dbReference>
<dbReference type="Proteomes" id="UP001172681">
    <property type="component" value="Unassembled WGS sequence"/>
</dbReference>
<dbReference type="GO" id="GO:0016405">
    <property type="term" value="F:CoA-ligase activity"/>
    <property type="evidence" value="ECO:0007669"/>
    <property type="project" value="TreeGrafter"/>
</dbReference>
<dbReference type="PANTHER" id="PTHR24096:SF149">
    <property type="entry name" value="AMP-BINDING DOMAIN-CONTAINING PROTEIN-RELATED"/>
    <property type="match status" value="1"/>
</dbReference>
<dbReference type="SUPFAM" id="SSF56801">
    <property type="entry name" value="Acetyl-CoA synthetase-like"/>
    <property type="match status" value="1"/>
</dbReference>
<dbReference type="Pfam" id="PF00501">
    <property type="entry name" value="AMP-binding"/>
    <property type="match status" value="1"/>
</dbReference>